<keyword evidence="6" id="KW-0808">Transferase</keyword>
<sequence length="915" mass="102076">MKLQRKILLPSLLAFATLIAILRLLVLPVQTEQRTEQAIQQERERLTVIAPIVAEEMLSGDIARIHEILENEESGRSRQWSAVSLIDASDFMIYPFESTVVPEGIDYIRLDHKIVWSDEFLGTLIIEMDISPTKQEIQEQIRQFETLALSTVLVLSLLSALWNRKIVIKPVTSLAKAARALRKGNFDAPLPDASNDEIGELRSAFDEMRRSLAEAQKQSQRDNQKLQQANEAVREKNIALEAALEQAESAAKAKSQFLAMMSHEIRTPMNGVLGMADILQSTSLNKEQQQYLGIIQSSGESLLNILNDILDFSKIEAGQLTLAPVECDLEELVEHVCQLFANNAHNKGLELVALPVEGLDHFIVADTGRLEQILSNLISNAIKFTESGRVDIRISIQAEDVHCYKLRVEIKDTGIGISEAVQKKLFGKFVQADHSTTRQFGGTGLGLAICKQLIELMDGQIGIHSEEHLGTTVWFELSLDKSRKIPDKSYQVQLKDDLHVLITDDIPTNIELVSYLLKEQPVCISTATSAMQALDILHKAIEEHNPVDLLITDHMMPEHDGFFLISSIKEHISVRPKILMLSSAGADVTRQIPVEQKADCFLSKPVRKQLLLQQVFALLSEKSELITATNQSDSEVRVQDAQDMIAETGSPQTASDISILLAEDVEVNQLVVQGMLSQIGLTADWARNGAEALDKVRNNYYDLILMDIQMPVMDGYEASQQIRQFQQEHTLPLTPIIALTAHAMKGDMEKCYDAGMNDYLTKPITASRLCESIQHWINRELVDSEALQASDPMTDSPSGSPDLINQQVIQRLIKELGGDIYPIYKQFIQTLLTYLAQLDQAMAENNTEDLKSISHKIKGSSRNLGLDLLGENALQIEKAIDNNPQNIPDLLAGLKSTHIKTKTAVTEFFTQESHE</sequence>
<dbReference type="CDD" id="cd00088">
    <property type="entry name" value="HPT"/>
    <property type="match status" value="1"/>
</dbReference>
<dbReference type="CDD" id="cd16922">
    <property type="entry name" value="HATPase_EvgS-ArcB-TorS-like"/>
    <property type="match status" value="1"/>
</dbReference>
<dbReference type="InterPro" id="IPR011006">
    <property type="entry name" value="CheY-like_superfamily"/>
</dbReference>
<evidence type="ECO:0000256" key="7">
    <source>
        <dbReference type="ARBA" id="ARBA00022692"/>
    </source>
</evidence>
<evidence type="ECO:0000256" key="9">
    <source>
        <dbReference type="ARBA" id="ARBA00022777"/>
    </source>
</evidence>
<dbReference type="SUPFAM" id="SSF55874">
    <property type="entry name" value="ATPase domain of HSP90 chaperone/DNA topoisomerase II/histidine kinase"/>
    <property type="match status" value="1"/>
</dbReference>
<evidence type="ECO:0000313" key="21">
    <source>
        <dbReference type="EMBL" id="MBB1488552.1"/>
    </source>
</evidence>
<dbReference type="InterPro" id="IPR036641">
    <property type="entry name" value="HPT_dom_sf"/>
</dbReference>
<dbReference type="GO" id="GO:0005886">
    <property type="term" value="C:plasma membrane"/>
    <property type="evidence" value="ECO:0007669"/>
    <property type="project" value="UniProtKB-SubCell"/>
</dbReference>
<feature type="coiled-coil region" evidence="16">
    <location>
        <begin position="198"/>
        <end position="250"/>
    </location>
</feature>
<keyword evidence="4" id="KW-1003">Cell membrane</keyword>
<dbReference type="AlphaFoldDB" id="A0A839IV24"/>
<evidence type="ECO:0000256" key="5">
    <source>
        <dbReference type="ARBA" id="ARBA00022553"/>
    </source>
</evidence>
<feature type="modified residue" description="4-aspartylphosphate" evidence="15">
    <location>
        <position position="707"/>
    </location>
</feature>
<dbReference type="CDD" id="cd17546">
    <property type="entry name" value="REC_hyHK_CKI1_RcsC-like"/>
    <property type="match status" value="1"/>
</dbReference>
<evidence type="ECO:0000256" key="12">
    <source>
        <dbReference type="ARBA" id="ARBA00023012"/>
    </source>
</evidence>
<dbReference type="InterPro" id="IPR036890">
    <property type="entry name" value="HATPase_C_sf"/>
</dbReference>
<evidence type="ECO:0000256" key="8">
    <source>
        <dbReference type="ARBA" id="ARBA00022741"/>
    </source>
</evidence>
<keyword evidence="22" id="KW-1185">Reference proteome</keyword>
<accession>A0A839IV24</accession>
<dbReference type="SMART" id="SM00073">
    <property type="entry name" value="HPT"/>
    <property type="match status" value="1"/>
</dbReference>
<evidence type="ECO:0000256" key="4">
    <source>
        <dbReference type="ARBA" id="ARBA00022475"/>
    </source>
</evidence>
<dbReference type="SUPFAM" id="SSF47226">
    <property type="entry name" value="Histidine-containing phosphotransfer domain, HPT domain"/>
    <property type="match status" value="1"/>
</dbReference>
<dbReference type="Gene3D" id="3.40.50.2300">
    <property type="match status" value="2"/>
</dbReference>
<evidence type="ECO:0000259" key="17">
    <source>
        <dbReference type="PROSITE" id="PS50109"/>
    </source>
</evidence>
<evidence type="ECO:0000256" key="16">
    <source>
        <dbReference type="SAM" id="Coils"/>
    </source>
</evidence>
<comment type="caution">
    <text evidence="21">The sequence shown here is derived from an EMBL/GenBank/DDBJ whole genome shotgun (WGS) entry which is preliminary data.</text>
</comment>
<keyword evidence="13" id="KW-0472">Membrane</keyword>
<dbReference type="InterPro" id="IPR001789">
    <property type="entry name" value="Sig_transdc_resp-reg_receiver"/>
</dbReference>
<dbReference type="EMBL" id="JACJFM010000030">
    <property type="protein sequence ID" value="MBB1488552.1"/>
    <property type="molecule type" value="Genomic_DNA"/>
</dbReference>
<proteinExistence type="predicted"/>
<feature type="domain" description="Histidine kinase" evidence="17">
    <location>
        <begin position="260"/>
        <end position="481"/>
    </location>
</feature>
<reference evidence="21 22" key="1">
    <citation type="submission" date="2020-08" db="EMBL/GenBank/DDBJ databases">
        <title>Oceanospirillum sp. nov. isolated from marine sediment.</title>
        <authorList>
            <person name="Ji X."/>
        </authorList>
    </citation>
    <scope>NUCLEOTIDE SEQUENCE [LARGE SCALE GENOMIC DNA]</scope>
    <source>
        <strain evidence="21 22">D5</strain>
    </source>
</reference>
<dbReference type="FunFam" id="1.10.287.130:FF:000003">
    <property type="entry name" value="Histidine kinase"/>
    <property type="match status" value="1"/>
</dbReference>
<dbReference type="EC" id="2.7.13.3" evidence="3"/>
<dbReference type="SMART" id="SM00304">
    <property type="entry name" value="HAMP"/>
    <property type="match status" value="1"/>
</dbReference>
<dbReference type="Gene3D" id="1.10.287.130">
    <property type="match status" value="1"/>
</dbReference>
<dbReference type="SMART" id="SM00388">
    <property type="entry name" value="HisKA"/>
    <property type="match status" value="1"/>
</dbReference>
<dbReference type="Pfam" id="PF01627">
    <property type="entry name" value="Hpt"/>
    <property type="match status" value="1"/>
</dbReference>
<dbReference type="PROSITE" id="PS50109">
    <property type="entry name" value="HIS_KIN"/>
    <property type="match status" value="1"/>
</dbReference>
<dbReference type="InterPro" id="IPR036097">
    <property type="entry name" value="HisK_dim/P_sf"/>
</dbReference>
<dbReference type="InterPro" id="IPR008207">
    <property type="entry name" value="Sig_transdc_His_kin_Hpt_dom"/>
</dbReference>
<dbReference type="PROSITE" id="PS50894">
    <property type="entry name" value="HPT"/>
    <property type="match status" value="1"/>
</dbReference>
<comment type="subcellular location">
    <subcellularLocation>
        <location evidence="2">Cell membrane</location>
        <topology evidence="2">Multi-pass membrane protein</topology>
    </subcellularLocation>
</comment>
<dbReference type="InterPro" id="IPR005467">
    <property type="entry name" value="His_kinase_dom"/>
</dbReference>
<dbReference type="CDD" id="cd00082">
    <property type="entry name" value="HisKA"/>
    <property type="match status" value="1"/>
</dbReference>
<dbReference type="SMART" id="SM00387">
    <property type="entry name" value="HATPase_c"/>
    <property type="match status" value="1"/>
</dbReference>
<keyword evidence="16" id="KW-0175">Coiled coil</keyword>
<dbReference type="SMART" id="SM00448">
    <property type="entry name" value="REC"/>
    <property type="match status" value="2"/>
</dbReference>
<dbReference type="PANTHER" id="PTHR45339:SF1">
    <property type="entry name" value="HYBRID SIGNAL TRANSDUCTION HISTIDINE KINASE J"/>
    <property type="match status" value="1"/>
</dbReference>
<dbReference type="InterPro" id="IPR003594">
    <property type="entry name" value="HATPase_dom"/>
</dbReference>
<evidence type="ECO:0000259" key="20">
    <source>
        <dbReference type="PROSITE" id="PS50894"/>
    </source>
</evidence>
<dbReference type="Pfam" id="PF02518">
    <property type="entry name" value="HATPase_c"/>
    <property type="match status" value="1"/>
</dbReference>
<evidence type="ECO:0000256" key="6">
    <source>
        <dbReference type="ARBA" id="ARBA00022679"/>
    </source>
</evidence>
<dbReference type="Gene3D" id="3.30.565.10">
    <property type="entry name" value="Histidine kinase-like ATPase, C-terminal domain"/>
    <property type="match status" value="1"/>
</dbReference>
<evidence type="ECO:0000256" key="3">
    <source>
        <dbReference type="ARBA" id="ARBA00012438"/>
    </source>
</evidence>
<feature type="domain" description="HPt" evidence="20">
    <location>
        <begin position="816"/>
        <end position="915"/>
    </location>
</feature>
<evidence type="ECO:0000256" key="14">
    <source>
        <dbReference type="PROSITE-ProRule" id="PRU00110"/>
    </source>
</evidence>
<dbReference type="Proteomes" id="UP000565262">
    <property type="component" value="Unassembled WGS sequence"/>
</dbReference>
<dbReference type="GO" id="GO:0005524">
    <property type="term" value="F:ATP binding"/>
    <property type="evidence" value="ECO:0007669"/>
    <property type="project" value="UniProtKB-KW"/>
</dbReference>
<dbReference type="InterPro" id="IPR003661">
    <property type="entry name" value="HisK_dim/P_dom"/>
</dbReference>
<dbReference type="FunFam" id="3.30.565.10:FF:000010">
    <property type="entry name" value="Sensor histidine kinase RcsC"/>
    <property type="match status" value="1"/>
</dbReference>
<evidence type="ECO:0000313" key="22">
    <source>
        <dbReference type="Proteomes" id="UP000565262"/>
    </source>
</evidence>
<dbReference type="PRINTS" id="PR00344">
    <property type="entry name" value="BCTRLSENSOR"/>
</dbReference>
<feature type="modified residue" description="4-aspartylphosphate" evidence="15">
    <location>
        <position position="553"/>
    </location>
</feature>
<dbReference type="Gene3D" id="6.10.340.10">
    <property type="match status" value="1"/>
</dbReference>
<dbReference type="Pfam" id="PF00672">
    <property type="entry name" value="HAMP"/>
    <property type="match status" value="1"/>
</dbReference>
<keyword evidence="11" id="KW-1133">Transmembrane helix</keyword>
<dbReference type="CDD" id="cd06225">
    <property type="entry name" value="HAMP"/>
    <property type="match status" value="1"/>
</dbReference>
<dbReference type="SUPFAM" id="SSF158472">
    <property type="entry name" value="HAMP domain-like"/>
    <property type="match status" value="1"/>
</dbReference>
<protein>
    <recommendedName>
        <fullName evidence="3">histidine kinase</fullName>
        <ecNumber evidence="3">2.7.13.3</ecNumber>
    </recommendedName>
</protein>
<dbReference type="InterPro" id="IPR004358">
    <property type="entry name" value="Sig_transdc_His_kin-like_C"/>
</dbReference>
<dbReference type="Gene3D" id="1.20.120.160">
    <property type="entry name" value="HPT domain"/>
    <property type="match status" value="1"/>
</dbReference>
<keyword evidence="5 15" id="KW-0597">Phosphoprotein</keyword>
<keyword evidence="8" id="KW-0547">Nucleotide-binding</keyword>
<name>A0A839IV24_9GAMM</name>
<feature type="domain" description="HAMP" evidence="19">
    <location>
        <begin position="165"/>
        <end position="217"/>
    </location>
</feature>
<evidence type="ECO:0000256" key="1">
    <source>
        <dbReference type="ARBA" id="ARBA00000085"/>
    </source>
</evidence>
<evidence type="ECO:0000256" key="11">
    <source>
        <dbReference type="ARBA" id="ARBA00022989"/>
    </source>
</evidence>
<dbReference type="RefSeq" id="WP_182810323.1">
    <property type="nucleotide sequence ID" value="NZ_JACJFM010000030.1"/>
</dbReference>
<dbReference type="PANTHER" id="PTHR45339">
    <property type="entry name" value="HYBRID SIGNAL TRANSDUCTION HISTIDINE KINASE J"/>
    <property type="match status" value="1"/>
</dbReference>
<keyword evidence="7" id="KW-0812">Transmembrane</keyword>
<gene>
    <name evidence="21" type="ORF">H4O21_18260</name>
</gene>
<feature type="modified residue" description="Phosphohistidine" evidence="14">
    <location>
        <position position="855"/>
    </location>
</feature>
<keyword evidence="12" id="KW-0902">Two-component regulatory system</keyword>
<dbReference type="GO" id="GO:0000155">
    <property type="term" value="F:phosphorelay sensor kinase activity"/>
    <property type="evidence" value="ECO:0007669"/>
    <property type="project" value="InterPro"/>
</dbReference>
<dbReference type="SUPFAM" id="SSF52172">
    <property type="entry name" value="CheY-like"/>
    <property type="match status" value="2"/>
</dbReference>
<evidence type="ECO:0000256" key="10">
    <source>
        <dbReference type="ARBA" id="ARBA00022840"/>
    </source>
</evidence>
<dbReference type="PROSITE" id="PS50885">
    <property type="entry name" value="HAMP"/>
    <property type="match status" value="1"/>
</dbReference>
<comment type="catalytic activity">
    <reaction evidence="1">
        <text>ATP + protein L-histidine = ADP + protein N-phospho-L-histidine.</text>
        <dbReference type="EC" id="2.7.13.3"/>
    </reaction>
</comment>
<feature type="domain" description="Response regulatory" evidence="18">
    <location>
        <begin position="499"/>
        <end position="619"/>
    </location>
</feature>
<dbReference type="InterPro" id="IPR003660">
    <property type="entry name" value="HAMP_dom"/>
</dbReference>
<evidence type="ECO:0000259" key="19">
    <source>
        <dbReference type="PROSITE" id="PS50885"/>
    </source>
</evidence>
<keyword evidence="10" id="KW-0067">ATP-binding</keyword>
<dbReference type="SUPFAM" id="SSF47384">
    <property type="entry name" value="Homodimeric domain of signal transducing histidine kinase"/>
    <property type="match status" value="1"/>
</dbReference>
<dbReference type="Pfam" id="PF00072">
    <property type="entry name" value="Response_reg"/>
    <property type="match status" value="2"/>
</dbReference>
<dbReference type="Pfam" id="PF00512">
    <property type="entry name" value="HisKA"/>
    <property type="match status" value="1"/>
</dbReference>
<dbReference type="PROSITE" id="PS50110">
    <property type="entry name" value="RESPONSE_REGULATORY"/>
    <property type="match status" value="2"/>
</dbReference>
<evidence type="ECO:0000256" key="2">
    <source>
        <dbReference type="ARBA" id="ARBA00004651"/>
    </source>
</evidence>
<organism evidence="21 22">
    <name type="scientific">Oceanospirillum sediminis</name>
    <dbReference type="NCBI Taxonomy" id="2760088"/>
    <lineage>
        <taxon>Bacteria</taxon>
        <taxon>Pseudomonadati</taxon>
        <taxon>Pseudomonadota</taxon>
        <taxon>Gammaproteobacteria</taxon>
        <taxon>Oceanospirillales</taxon>
        <taxon>Oceanospirillaceae</taxon>
        <taxon>Oceanospirillum</taxon>
    </lineage>
</organism>
<evidence type="ECO:0000259" key="18">
    <source>
        <dbReference type="PROSITE" id="PS50110"/>
    </source>
</evidence>
<evidence type="ECO:0000256" key="13">
    <source>
        <dbReference type="ARBA" id="ARBA00023136"/>
    </source>
</evidence>
<feature type="domain" description="Response regulatory" evidence="18">
    <location>
        <begin position="658"/>
        <end position="777"/>
    </location>
</feature>
<evidence type="ECO:0000256" key="15">
    <source>
        <dbReference type="PROSITE-ProRule" id="PRU00169"/>
    </source>
</evidence>
<keyword evidence="9" id="KW-0418">Kinase</keyword>